<proteinExistence type="inferred from homology"/>
<gene>
    <name evidence="13" type="primary">TSHB</name>
</gene>
<dbReference type="SMART" id="SM00068">
    <property type="entry name" value="GHB"/>
    <property type="match status" value="1"/>
</dbReference>
<keyword evidence="6" id="KW-0325">Glycoprotein</keyword>
<evidence type="ECO:0000256" key="4">
    <source>
        <dbReference type="ARBA" id="ARBA00022702"/>
    </source>
</evidence>
<evidence type="ECO:0000256" key="6">
    <source>
        <dbReference type="ARBA" id="ARBA00023180"/>
    </source>
</evidence>
<dbReference type="InterPro" id="IPR006208">
    <property type="entry name" value="Glyco_hormone_CN"/>
</dbReference>
<evidence type="ECO:0000256" key="8">
    <source>
        <dbReference type="ARBA" id="ARBA00039483"/>
    </source>
</evidence>
<sequence length="142" mass="16058">MRAFFTGSVVLYTAFGLAVSLCLLTEYTIFVEKKECAFCIAVNTTSCTGYCISWDPNMKEGRTKSLSHNQNVCTYDEYIYNTITIPGCPWSVNPLYTYPVAITCKCGKCDTEYSDCTQEIGKTNYCTKPKKPNYIEISNYIQ</sequence>
<dbReference type="Ensembl" id="ENSLLET00000002293.1">
    <property type="protein sequence ID" value="ENSLLEP00000002199.1"/>
    <property type="gene ID" value="ENSLLEG00000001421.1"/>
</dbReference>
<dbReference type="AlphaFoldDB" id="A0A8C5LPA9"/>
<dbReference type="PANTHER" id="PTHR11515">
    <property type="entry name" value="GLYCOPROTEIN HORMONE BETA CHAIN"/>
    <property type="match status" value="1"/>
</dbReference>
<dbReference type="FunFam" id="2.10.90.10:FF:000007">
    <property type="entry name" value="Luteinizing hormone beta subunit"/>
    <property type="match status" value="1"/>
</dbReference>
<dbReference type="GO" id="GO:0005615">
    <property type="term" value="C:extracellular space"/>
    <property type="evidence" value="ECO:0007669"/>
    <property type="project" value="TreeGrafter"/>
</dbReference>
<reference evidence="13" key="1">
    <citation type="submission" date="2025-08" db="UniProtKB">
        <authorList>
            <consortium name="Ensembl"/>
        </authorList>
    </citation>
    <scope>IDENTIFICATION</scope>
</reference>
<protein>
    <recommendedName>
        <fullName evidence="8">Thyrotropin subunit beta</fullName>
    </recommendedName>
    <alternativeName>
        <fullName evidence="9">Thyroid-stimulating hormone subunit beta</fullName>
    </alternativeName>
    <alternativeName>
        <fullName evidence="10">Thyrotropin beta chain</fullName>
    </alternativeName>
</protein>
<dbReference type="CDD" id="cd00069">
    <property type="entry name" value="GHB_like"/>
    <property type="match status" value="1"/>
</dbReference>
<dbReference type="Gene3D" id="2.10.90.10">
    <property type="entry name" value="Cystine-knot cytokines"/>
    <property type="match status" value="1"/>
</dbReference>
<dbReference type="InterPro" id="IPR029034">
    <property type="entry name" value="Cystine-knot_cytokine"/>
</dbReference>
<name>A0A8C5LPA9_9ANUR</name>
<evidence type="ECO:0000256" key="5">
    <source>
        <dbReference type="ARBA" id="ARBA00023157"/>
    </source>
</evidence>
<accession>A0A8C5LPA9</accession>
<reference evidence="13" key="2">
    <citation type="submission" date="2025-09" db="UniProtKB">
        <authorList>
            <consortium name="Ensembl"/>
        </authorList>
    </citation>
    <scope>IDENTIFICATION</scope>
</reference>
<evidence type="ECO:0000256" key="2">
    <source>
        <dbReference type="ARBA" id="ARBA00006552"/>
    </source>
</evidence>
<evidence type="ECO:0000256" key="7">
    <source>
        <dbReference type="ARBA" id="ARBA00038688"/>
    </source>
</evidence>
<dbReference type="GO" id="GO:0005179">
    <property type="term" value="F:hormone activity"/>
    <property type="evidence" value="ECO:0007669"/>
    <property type="project" value="UniProtKB-KW"/>
</dbReference>
<dbReference type="PANTHER" id="PTHR11515:SF5">
    <property type="entry name" value="THYROTROPIN SUBUNIT BETA"/>
    <property type="match status" value="1"/>
</dbReference>
<comment type="subcellular location">
    <subcellularLocation>
        <location evidence="1 11">Secreted</location>
    </subcellularLocation>
</comment>
<dbReference type="Pfam" id="PF00007">
    <property type="entry name" value="Cys_knot"/>
    <property type="match status" value="1"/>
</dbReference>
<dbReference type="PROSITE" id="PS00689">
    <property type="entry name" value="GLYCO_HORMONE_BETA_2"/>
    <property type="match status" value="1"/>
</dbReference>
<keyword evidence="14" id="KW-1185">Reference proteome</keyword>
<dbReference type="OrthoDB" id="8866353at2759"/>
<dbReference type="InterPro" id="IPR001545">
    <property type="entry name" value="Gonadotropin_bsu"/>
</dbReference>
<dbReference type="PROSITE" id="PS00261">
    <property type="entry name" value="GLYCO_HORMONE_BETA_1"/>
    <property type="match status" value="1"/>
</dbReference>
<keyword evidence="3" id="KW-0964">Secreted</keyword>
<evidence type="ECO:0000313" key="14">
    <source>
        <dbReference type="Proteomes" id="UP000694569"/>
    </source>
</evidence>
<comment type="subunit">
    <text evidence="7">Heterodimer of a common alpha chain and a unique beta chain which confers biological specificity to thyrotropin, lutropin, follitropin and gonadotropin.</text>
</comment>
<dbReference type="Proteomes" id="UP000694569">
    <property type="component" value="Unplaced"/>
</dbReference>
<dbReference type="GO" id="GO:0007186">
    <property type="term" value="P:G protein-coupled receptor signaling pathway"/>
    <property type="evidence" value="ECO:0007669"/>
    <property type="project" value="TreeGrafter"/>
</dbReference>
<dbReference type="SUPFAM" id="SSF57501">
    <property type="entry name" value="Cystine-knot cytokines"/>
    <property type="match status" value="1"/>
</dbReference>
<feature type="domain" description="Glycoprotein hormone subunit beta" evidence="12">
    <location>
        <begin position="20"/>
        <end position="126"/>
    </location>
</feature>
<keyword evidence="4 11" id="KW-0372">Hormone</keyword>
<evidence type="ECO:0000256" key="10">
    <source>
        <dbReference type="ARBA" id="ARBA00042931"/>
    </source>
</evidence>
<organism evidence="13 14">
    <name type="scientific">Leptobrachium leishanense</name>
    <name type="common">Leishan spiny toad</name>
    <dbReference type="NCBI Taxonomy" id="445787"/>
    <lineage>
        <taxon>Eukaryota</taxon>
        <taxon>Metazoa</taxon>
        <taxon>Chordata</taxon>
        <taxon>Craniata</taxon>
        <taxon>Vertebrata</taxon>
        <taxon>Euteleostomi</taxon>
        <taxon>Amphibia</taxon>
        <taxon>Batrachia</taxon>
        <taxon>Anura</taxon>
        <taxon>Pelobatoidea</taxon>
        <taxon>Megophryidae</taxon>
        <taxon>Leptobrachium</taxon>
    </lineage>
</organism>
<comment type="similarity">
    <text evidence="2 11">Belongs to the glycoprotein hormones subunit beta family.</text>
</comment>
<evidence type="ECO:0000256" key="1">
    <source>
        <dbReference type="ARBA" id="ARBA00004613"/>
    </source>
</evidence>
<evidence type="ECO:0000313" key="13">
    <source>
        <dbReference type="Ensembl" id="ENSLLEP00000002199.1"/>
    </source>
</evidence>
<dbReference type="GeneTree" id="ENSGT00940000158152"/>
<dbReference type="GO" id="GO:0005737">
    <property type="term" value="C:cytoplasm"/>
    <property type="evidence" value="ECO:0007669"/>
    <property type="project" value="TreeGrafter"/>
</dbReference>
<evidence type="ECO:0000256" key="11">
    <source>
        <dbReference type="RuleBase" id="RU004069"/>
    </source>
</evidence>
<dbReference type="InterPro" id="IPR018245">
    <property type="entry name" value="Gonadotropin_bsu_CS"/>
</dbReference>
<evidence type="ECO:0000259" key="12">
    <source>
        <dbReference type="Pfam" id="PF00007"/>
    </source>
</evidence>
<evidence type="ECO:0000256" key="3">
    <source>
        <dbReference type="ARBA" id="ARBA00022525"/>
    </source>
</evidence>
<evidence type="ECO:0000256" key="9">
    <source>
        <dbReference type="ARBA" id="ARBA00042284"/>
    </source>
</evidence>
<keyword evidence="5" id="KW-1015">Disulfide bond</keyword>